<evidence type="ECO:0000313" key="2">
    <source>
        <dbReference type="Proteomes" id="UP000679690"/>
    </source>
</evidence>
<reference evidence="1 2" key="1">
    <citation type="submission" date="2021-03" db="EMBL/GenBank/DDBJ databases">
        <title>Actinoplanes flavus sp. nov., a novel actinomycete isolated from Coconut Palm rhizosphere soil.</title>
        <authorList>
            <person name="Luo X."/>
        </authorList>
    </citation>
    <scope>NUCLEOTIDE SEQUENCE [LARGE SCALE GENOMIC DNA]</scope>
    <source>
        <strain evidence="1 2">NEAU-H7</strain>
    </source>
</reference>
<comment type="caution">
    <text evidence="1">The sequence shown here is derived from an EMBL/GenBank/DDBJ whole genome shotgun (WGS) entry which is preliminary data.</text>
</comment>
<sequence length="136" mass="15162">MFRSLVQATDPVEVRGLDFSGHLEVNGGLFEVAVPALTVILAALAGDMTDFAEVELIWLLESLVSGDSHYSEEALGRPDLGLDCRTLAREGIWVIHRYVFGHNREEAGNVLSIIEFDGPRRDYYSRFSGSSRKPRH</sequence>
<dbReference type="Proteomes" id="UP000679690">
    <property type="component" value="Unassembled WGS sequence"/>
</dbReference>
<name>A0ABS3V0A3_9ACTN</name>
<evidence type="ECO:0000313" key="1">
    <source>
        <dbReference type="EMBL" id="MBO3744201.1"/>
    </source>
</evidence>
<dbReference type="RefSeq" id="WP_208473434.1">
    <property type="nucleotide sequence ID" value="NZ_JAGFNS010000056.1"/>
</dbReference>
<dbReference type="EMBL" id="JAGFNS010000056">
    <property type="protein sequence ID" value="MBO3744201.1"/>
    <property type="molecule type" value="Genomic_DNA"/>
</dbReference>
<organism evidence="1 2">
    <name type="scientific">Actinoplanes flavus</name>
    <dbReference type="NCBI Taxonomy" id="2820290"/>
    <lineage>
        <taxon>Bacteria</taxon>
        <taxon>Bacillati</taxon>
        <taxon>Actinomycetota</taxon>
        <taxon>Actinomycetes</taxon>
        <taxon>Micromonosporales</taxon>
        <taxon>Micromonosporaceae</taxon>
        <taxon>Actinoplanes</taxon>
    </lineage>
</organism>
<gene>
    <name evidence="1" type="ORF">J5X75_42605</name>
</gene>
<keyword evidence="2" id="KW-1185">Reference proteome</keyword>
<proteinExistence type="predicted"/>
<protein>
    <submittedName>
        <fullName evidence="1">Uncharacterized protein</fullName>
    </submittedName>
</protein>
<accession>A0ABS3V0A3</accession>